<dbReference type="KEGG" id="kbs:EPA93_13735"/>
<evidence type="ECO:0008006" key="3">
    <source>
        <dbReference type="Google" id="ProtNLM"/>
    </source>
</evidence>
<evidence type="ECO:0000313" key="1">
    <source>
        <dbReference type="EMBL" id="QBD77007.1"/>
    </source>
</evidence>
<protein>
    <recommendedName>
        <fullName evidence="3">Transcriptional regulator TetR C-terminal Firmicutes type domain-containing protein</fullName>
    </recommendedName>
</protein>
<keyword evidence="2" id="KW-1185">Reference proteome</keyword>
<dbReference type="AlphaFoldDB" id="A0A4P6JNU7"/>
<reference evidence="1 2" key="1">
    <citation type="submission" date="2019-01" db="EMBL/GenBank/DDBJ databases">
        <title>Ktedonosporobacter rubrisoli SCAWS-G2.</title>
        <authorList>
            <person name="Huang Y."/>
            <person name="Yan B."/>
        </authorList>
    </citation>
    <scope>NUCLEOTIDE SEQUENCE [LARGE SCALE GENOMIC DNA]</scope>
    <source>
        <strain evidence="1 2">SCAWS-G2</strain>
    </source>
</reference>
<dbReference type="RefSeq" id="WP_129888071.1">
    <property type="nucleotide sequence ID" value="NZ_CP035758.1"/>
</dbReference>
<gene>
    <name evidence="1" type="ORF">EPA93_13735</name>
</gene>
<accession>A0A4P6JNU7</accession>
<dbReference type="Proteomes" id="UP000290365">
    <property type="component" value="Chromosome"/>
</dbReference>
<organism evidence="1 2">
    <name type="scientific">Ktedonosporobacter rubrisoli</name>
    <dbReference type="NCBI Taxonomy" id="2509675"/>
    <lineage>
        <taxon>Bacteria</taxon>
        <taxon>Bacillati</taxon>
        <taxon>Chloroflexota</taxon>
        <taxon>Ktedonobacteria</taxon>
        <taxon>Ktedonobacterales</taxon>
        <taxon>Ktedonosporobacteraceae</taxon>
        <taxon>Ktedonosporobacter</taxon>
    </lineage>
</organism>
<proteinExistence type="predicted"/>
<dbReference type="EMBL" id="CP035758">
    <property type="protein sequence ID" value="QBD77007.1"/>
    <property type="molecule type" value="Genomic_DNA"/>
</dbReference>
<sequence>MRQYLAEAIRRNVLLPLNTGKRGATDLDMLAAHVSGSLLGLVMWWLDHHLSPSAEEVGDLFWRLISPGVNDVLDVAV</sequence>
<evidence type="ECO:0000313" key="2">
    <source>
        <dbReference type="Proteomes" id="UP000290365"/>
    </source>
</evidence>
<name>A0A4P6JNU7_KTERU</name>